<comment type="caution">
    <text evidence="10">The sequence shown here is derived from an EMBL/GenBank/DDBJ whole genome shotgun (WGS) entry which is preliminary data.</text>
</comment>
<dbReference type="InterPro" id="IPR008278">
    <property type="entry name" value="4-PPantetheinyl_Trfase_dom"/>
</dbReference>
<name>A0A5C5Y1I5_9PLAN</name>
<evidence type="ECO:0000313" key="10">
    <source>
        <dbReference type="EMBL" id="TWT69000.1"/>
    </source>
</evidence>
<comment type="cofactor">
    <cofactor evidence="8">
        <name>Mg(2+)</name>
        <dbReference type="ChEBI" id="CHEBI:18420"/>
    </cofactor>
</comment>
<comment type="catalytic activity">
    <reaction evidence="8">
        <text>apo-[ACP] + CoA = holo-[ACP] + adenosine 3',5'-bisphosphate + H(+)</text>
        <dbReference type="Rhea" id="RHEA:12068"/>
        <dbReference type="Rhea" id="RHEA-COMP:9685"/>
        <dbReference type="Rhea" id="RHEA-COMP:9690"/>
        <dbReference type="ChEBI" id="CHEBI:15378"/>
        <dbReference type="ChEBI" id="CHEBI:29999"/>
        <dbReference type="ChEBI" id="CHEBI:57287"/>
        <dbReference type="ChEBI" id="CHEBI:58343"/>
        <dbReference type="ChEBI" id="CHEBI:64479"/>
        <dbReference type="EC" id="2.7.8.7"/>
    </reaction>
</comment>
<gene>
    <name evidence="8 10" type="primary">acpS</name>
    <name evidence="10" type="ORF">Pan14r_12840</name>
    <name evidence="11" type="ORF">V7x_27580</name>
</gene>
<keyword evidence="5 8" id="KW-0460">Magnesium</keyword>
<dbReference type="InterPro" id="IPR004568">
    <property type="entry name" value="Ppantetheine-prot_Trfase_dom"/>
</dbReference>
<evidence type="ECO:0000313" key="11">
    <source>
        <dbReference type="EMBL" id="TWU67185.1"/>
    </source>
</evidence>
<dbReference type="GO" id="GO:0008897">
    <property type="term" value="F:holo-[acyl-carrier-protein] synthase activity"/>
    <property type="evidence" value="ECO:0007669"/>
    <property type="project" value="UniProtKB-UniRule"/>
</dbReference>
<dbReference type="GO" id="GO:0000287">
    <property type="term" value="F:magnesium ion binding"/>
    <property type="evidence" value="ECO:0007669"/>
    <property type="project" value="UniProtKB-UniRule"/>
</dbReference>
<keyword evidence="4 8" id="KW-0276">Fatty acid metabolism</keyword>
<dbReference type="NCBIfam" id="TIGR00556">
    <property type="entry name" value="pantethn_trn"/>
    <property type="match status" value="1"/>
</dbReference>
<keyword evidence="8" id="KW-0963">Cytoplasm</keyword>
<keyword evidence="3 8" id="KW-0479">Metal-binding</keyword>
<dbReference type="Pfam" id="PF01648">
    <property type="entry name" value="ACPS"/>
    <property type="match status" value="1"/>
</dbReference>
<dbReference type="EMBL" id="SJPL01000001">
    <property type="protein sequence ID" value="TWT69000.1"/>
    <property type="molecule type" value="Genomic_DNA"/>
</dbReference>
<organism evidence="10 13">
    <name type="scientific">Crateriforma conspicua</name>
    <dbReference type="NCBI Taxonomy" id="2527996"/>
    <lineage>
        <taxon>Bacteria</taxon>
        <taxon>Pseudomonadati</taxon>
        <taxon>Planctomycetota</taxon>
        <taxon>Planctomycetia</taxon>
        <taxon>Planctomycetales</taxon>
        <taxon>Planctomycetaceae</taxon>
        <taxon>Crateriforma</taxon>
    </lineage>
</organism>
<keyword evidence="1 8" id="KW-0444">Lipid biosynthesis</keyword>
<comment type="caution">
    <text evidence="8">Lacks conserved residue(s) required for the propagation of feature annotation.</text>
</comment>
<evidence type="ECO:0000256" key="7">
    <source>
        <dbReference type="ARBA" id="ARBA00023160"/>
    </source>
</evidence>
<protein>
    <recommendedName>
        <fullName evidence="8">Holo-[acyl-carrier-protein] synthase</fullName>
        <shortName evidence="8">Holo-ACP synthase</shortName>
        <ecNumber evidence="8">2.7.8.7</ecNumber>
    </recommendedName>
    <alternativeName>
        <fullName evidence="8">4'-phosphopantetheinyl transferase AcpS</fullName>
    </alternativeName>
</protein>
<proteinExistence type="inferred from homology"/>
<keyword evidence="6 8" id="KW-0443">Lipid metabolism</keyword>
<keyword evidence="7 8" id="KW-0275">Fatty acid biosynthesis</keyword>
<dbReference type="EC" id="2.7.8.7" evidence="8"/>
<dbReference type="NCBIfam" id="TIGR00516">
    <property type="entry name" value="acpS"/>
    <property type="match status" value="1"/>
</dbReference>
<keyword evidence="2 8" id="KW-0808">Transferase</keyword>
<evidence type="ECO:0000256" key="1">
    <source>
        <dbReference type="ARBA" id="ARBA00022516"/>
    </source>
</evidence>
<dbReference type="InterPro" id="IPR002582">
    <property type="entry name" value="ACPS"/>
</dbReference>
<evidence type="ECO:0000256" key="4">
    <source>
        <dbReference type="ARBA" id="ARBA00022832"/>
    </source>
</evidence>
<dbReference type="OrthoDB" id="517356at2"/>
<evidence type="ECO:0000256" key="6">
    <source>
        <dbReference type="ARBA" id="ARBA00023098"/>
    </source>
</evidence>
<evidence type="ECO:0000313" key="13">
    <source>
        <dbReference type="Proteomes" id="UP000317238"/>
    </source>
</evidence>
<comment type="function">
    <text evidence="8">Transfers the 4'-phosphopantetheine moiety from coenzyme A to a Ser of acyl-carrier-protein.</text>
</comment>
<sequence>MATLGIGTTIVECVRIANMIDRHGEQFLLRVYTGSEIDRCVESAQASQMFASRWAAKEATLKAMNCYRQQIMWTDIEVVVDRATGPSISLYGRAQQWAEMHGIETLHVSLAACRTHATAYVVATDED</sequence>
<dbReference type="GO" id="GO:0006633">
    <property type="term" value="P:fatty acid biosynthetic process"/>
    <property type="evidence" value="ECO:0007669"/>
    <property type="project" value="UniProtKB-UniRule"/>
</dbReference>
<evidence type="ECO:0000256" key="3">
    <source>
        <dbReference type="ARBA" id="ARBA00022723"/>
    </source>
</evidence>
<evidence type="ECO:0000256" key="8">
    <source>
        <dbReference type="HAMAP-Rule" id="MF_00101"/>
    </source>
</evidence>
<dbReference type="Proteomes" id="UP000316476">
    <property type="component" value="Unassembled WGS sequence"/>
</dbReference>
<dbReference type="GO" id="GO:0005737">
    <property type="term" value="C:cytoplasm"/>
    <property type="evidence" value="ECO:0007669"/>
    <property type="project" value="UniProtKB-SubCell"/>
</dbReference>
<dbReference type="SUPFAM" id="SSF56214">
    <property type="entry name" value="4'-phosphopantetheinyl transferase"/>
    <property type="match status" value="1"/>
</dbReference>
<keyword evidence="13" id="KW-1185">Reference proteome</keyword>
<evidence type="ECO:0000313" key="12">
    <source>
        <dbReference type="Proteomes" id="UP000316476"/>
    </source>
</evidence>
<accession>A0A5C5Y1I5</accession>
<reference evidence="12 13" key="1">
    <citation type="submission" date="2019-02" db="EMBL/GenBank/DDBJ databases">
        <title>Deep-cultivation of Planctomycetes and their phenomic and genomic characterization uncovers novel biology.</title>
        <authorList>
            <person name="Wiegand S."/>
            <person name="Jogler M."/>
            <person name="Boedeker C."/>
            <person name="Pinto D."/>
            <person name="Vollmers J."/>
            <person name="Rivas-Marin E."/>
            <person name="Kohn T."/>
            <person name="Peeters S.H."/>
            <person name="Heuer A."/>
            <person name="Rast P."/>
            <person name="Oberbeckmann S."/>
            <person name="Bunk B."/>
            <person name="Jeske O."/>
            <person name="Meyerdierks A."/>
            <person name="Storesund J.E."/>
            <person name="Kallscheuer N."/>
            <person name="Luecker S."/>
            <person name="Lage O.M."/>
            <person name="Pohl T."/>
            <person name="Merkel B.J."/>
            <person name="Hornburger P."/>
            <person name="Mueller R.-W."/>
            <person name="Bruemmer F."/>
            <person name="Labrenz M."/>
            <person name="Spormann A.M."/>
            <person name="Op Den Camp H."/>
            <person name="Overmann J."/>
            <person name="Amann R."/>
            <person name="Jetten M.S.M."/>
            <person name="Mascher T."/>
            <person name="Medema M.H."/>
            <person name="Devos D.P."/>
            <person name="Kaster A.-K."/>
            <person name="Ovreas L."/>
            <person name="Rohde M."/>
            <person name="Galperin M.Y."/>
            <person name="Jogler C."/>
        </authorList>
    </citation>
    <scope>NUCLEOTIDE SEQUENCE [LARGE SCALE GENOMIC DNA]</scope>
    <source>
        <strain evidence="10 13">Pan14r</strain>
        <strain evidence="11 12">V7</strain>
    </source>
</reference>
<dbReference type="EMBL" id="SJPZ01000001">
    <property type="protein sequence ID" value="TWU67185.1"/>
    <property type="molecule type" value="Genomic_DNA"/>
</dbReference>
<feature type="domain" description="4'-phosphopantetheinyl transferase" evidence="9">
    <location>
        <begin position="5"/>
        <end position="105"/>
    </location>
</feature>
<evidence type="ECO:0000259" key="9">
    <source>
        <dbReference type="Pfam" id="PF01648"/>
    </source>
</evidence>
<dbReference type="HAMAP" id="MF_00101">
    <property type="entry name" value="AcpS"/>
    <property type="match status" value="1"/>
</dbReference>
<dbReference type="AlphaFoldDB" id="A0A5C5Y1I5"/>
<dbReference type="InterPro" id="IPR037143">
    <property type="entry name" value="4-PPantetheinyl_Trfase_dom_sf"/>
</dbReference>
<evidence type="ECO:0000256" key="5">
    <source>
        <dbReference type="ARBA" id="ARBA00022842"/>
    </source>
</evidence>
<dbReference type="Proteomes" id="UP000317238">
    <property type="component" value="Unassembled WGS sequence"/>
</dbReference>
<dbReference type="Gene3D" id="3.90.470.20">
    <property type="entry name" value="4'-phosphopantetheinyl transferase domain"/>
    <property type="match status" value="1"/>
</dbReference>
<evidence type="ECO:0000256" key="2">
    <source>
        <dbReference type="ARBA" id="ARBA00022679"/>
    </source>
</evidence>
<accession>A0A5C6FZZ6</accession>
<dbReference type="RefSeq" id="WP_145298024.1">
    <property type="nucleotide sequence ID" value="NZ_CP036319.1"/>
</dbReference>
<comment type="subcellular location">
    <subcellularLocation>
        <location evidence="8">Cytoplasm</location>
    </subcellularLocation>
</comment>
<feature type="binding site" evidence="8">
    <location>
        <position position="58"/>
    </location>
    <ligand>
        <name>Mg(2+)</name>
        <dbReference type="ChEBI" id="CHEBI:18420"/>
    </ligand>
</feature>
<comment type="similarity">
    <text evidence="8">Belongs to the P-Pant transferase superfamily. AcpS family.</text>
</comment>